<organism evidence="2 3">
    <name type="scientific">Candidatus Nanohalobium constans</name>
    <dbReference type="NCBI Taxonomy" id="2565781"/>
    <lineage>
        <taxon>Archaea</taxon>
        <taxon>Candidatus Nanohalarchaeota</taxon>
        <taxon>Candidatus Nanohalobia</taxon>
        <taxon>Candidatus Nanohalobiales</taxon>
        <taxon>Candidatus Nanohalobiaceae</taxon>
        <taxon>Candidatus Nanohalobium</taxon>
    </lineage>
</organism>
<name>A0A5Q0UGP4_9ARCH</name>
<keyword evidence="1" id="KW-1277">Toxin-antitoxin system</keyword>
<gene>
    <name evidence="2" type="primary">relE3</name>
    <name evidence="2" type="ORF">LC1Nh_0862</name>
</gene>
<accession>A0A5Q0UGP4</accession>
<sequence>MSYKVTRTKRFDERLTELEKQTQDRIISKLKEFQKQIKDYGLDPKQHNSTKFIAEKSTWRLKIGDYRAFFDILENEIKFTTVLPRDKAYR</sequence>
<reference evidence="3" key="1">
    <citation type="submission" date="2019-05" db="EMBL/GenBank/DDBJ databases">
        <title>Candidatus Nanohalobium constans, a novel model system to study the DPANN nano-sized archaea: genomic and physiological characterization of a nanoarchaeon co-cultured with its chitinotrophic host.</title>
        <authorList>
            <person name="La Cono V."/>
            <person name="Arcadi E."/>
            <person name="Crisafi F."/>
            <person name="Denaro R."/>
            <person name="La Spada G."/>
            <person name="Messina E."/>
            <person name="Smedile F."/>
            <person name="Toshchakov S.V."/>
            <person name="Shevchenko M.A."/>
            <person name="Golyshin P.N."/>
            <person name="Golyshina O.V."/>
            <person name="Ferrer M."/>
            <person name="Rohde M."/>
            <person name="Mushegian A."/>
            <person name="Sorokin D.Y."/>
            <person name="Giuliano L."/>
            <person name="Yakimov M.M."/>
        </authorList>
    </citation>
    <scope>NUCLEOTIDE SEQUENCE [LARGE SCALE GENOMIC DNA]</scope>
    <source>
        <strain evidence="3">LC1Nh</strain>
    </source>
</reference>
<dbReference type="PANTHER" id="PTHR38813">
    <property type="match status" value="1"/>
</dbReference>
<dbReference type="SUPFAM" id="SSF143011">
    <property type="entry name" value="RelE-like"/>
    <property type="match status" value="1"/>
</dbReference>
<dbReference type="Proteomes" id="UP000377803">
    <property type="component" value="Chromosome"/>
</dbReference>
<dbReference type="PANTHER" id="PTHR38813:SF1">
    <property type="entry name" value="TOXIN RELE1-RELATED"/>
    <property type="match status" value="1"/>
</dbReference>
<proteinExistence type="predicted"/>
<dbReference type="InterPro" id="IPR007712">
    <property type="entry name" value="RelE/ParE_toxin"/>
</dbReference>
<evidence type="ECO:0000313" key="2">
    <source>
        <dbReference type="EMBL" id="QGA80746.1"/>
    </source>
</evidence>
<keyword evidence="3" id="KW-1185">Reference proteome</keyword>
<dbReference type="AlphaFoldDB" id="A0A5Q0UGP4"/>
<evidence type="ECO:0000313" key="3">
    <source>
        <dbReference type="Proteomes" id="UP000377803"/>
    </source>
</evidence>
<dbReference type="EMBL" id="CP040089">
    <property type="protein sequence ID" value="QGA80746.1"/>
    <property type="molecule type" value="Genomic_DNA"/>
</dbReference>
<dbReference type="Pfam" id="PF05016">
    <property type="entry name" value="ParE_toxin"/>
    <property type="match status" value="1"/>
</dbReference>
<protein>
    <submittedName>
        <fullName evidence="2">mRNA interferase RelE/StbE</fullName>
    </submittedName>
</protein>
<dbReference type="RefSeq" id="WP_153550487.1">
    <property type="nucleotide sequence ID" value="NZ_CP040089.1"/>
</dbReference>
<dbReference type="InterPro" id="IPR035093">
    <property type="entry name" value="RelE/ParE_toxin_dom_sf"/>
</dbReference>
<dbReference type="InterPro" id="IPR052747">
    <property type="entry name" value="TA_system_RelE_toxin"/>
</dbReference>
<dbReference type="KEGG" id="ncon:LC1Nh_0862"/>
<dbReference type="OrthoDB" id="97626at2157"/>
<dbReference type="Gene3D" id="3.30.2310.20">
    <property type="entry name" value="RelE-like"/>
    <property type="match status" value="1"/>
</dbReference>
<dbReference type="GeneID" id="42365252"/>
<evidence type="ECO:0000256" key="1">
    <source>
        <dbReference type="ARBA" id="ARBA00022649"/>
    </source>
</evidence>